<sequence length="230" mass="27260">QTCLMDLPNEILLQIFSLLPLHDQWKLRLNKRLEKIEGMIEKRKFETLTLAQSGEGAKNNLLLSVPRSFDDAFLLRLKKFSNYEFGRLHLMSVRIDSDDFRTAVFDILKNYNTRVVSFKNTVYNESELWQLMKGKELVVIEDINGVDCAPMYYRLIKKIFEDSETKFCLKLGSIVFNDLVNLIKEDEDFRPNYQENDSFDFLLIQRGKKEFMLSPFNQRNFVVCTWRNKL</sequence>
<name>A0AAV5W7U5_9BILA</name>
<accession>A0AAV5W7U5</accession>
<organism evidence="2 3">
    <name type="scientific">Pristionchus fissidentatus</name>
    <dbReference type="NCBI Taxonomy" id="1538716"/>
    <lineage>
        <taxon>Eukaryota</taxon>
        <taxon>Metazoa</taxon>
        <taxon>Ecdysozoa</taxon>
        <taxon>Nematoda</taxon>
        <taxon>Chromadorea</taxon>
        <taxon>Rhabditida</taxon>
        <taxon>Rhabditina</taxon>
        <taxon>Diplogasteromorpha</taxon>
        <taxon>Diplogasteroidea</taxon>
        <taxon>Neodiplogasteridae</taxon>
        <taxon>Pristionchus</taxon>
    </lineage>
</organism>
<dbReference type="AlphaFoldDB" id="A0AAV5W7U5"/>
<dbReference type="InterPro" id="IPR001810">
    <property type="entry name" value="F-box_dom"/>
</dbReference>
<feature type="domain" description="F-box" evidence="1">
    <location>
        <begin position="1"/>
        <end position="48"/>
    </location>
</feature>
<evidence type="ECO:0000313" key="2">
    <source>
        <dbReference type="EMBL" id="GMT27911.1"/>
    </source>
</evidence>
<gene>
    <name evidence="2" type="ORF">PFISCL1PPCAC_19208</name>
</gene>
<reference evidence="2" key="1">
    <citation type="submission" date="2023-10" db="EMBL/GenBank/DDBJ databases">
        <title>Genome assembly of Pristionchus species.</title>
        <authorList>
            <person name="Yoshida K."/>
            <person name="Sommer R.J."/>
        </authorList>
    </citation>
    <scope>NUCLEOTIDE SEQUENCE</scope>
    <source>
        <strain evidence="2">RS5133</strain>
    </source>
</reference>
<feature type="non-terminal residue" evidence="2">
    <location>
        <position position="1"/>
    </location>
</feature>
<keyword evidence="3" id="KW-1185">Reference proteome</keyword>
<dbReference type="EMBL" id="BTSY01000005">
    <property type="protein sequence ID" value="GMT27911.1"/>
    <property type="molecule type" value="Genomic_DNA"/>
</dbReference>
<dbReference type="CDD" id="cd09917">
    <property type="entry name" value="F-box_SF"/>
    <property type="match status" value="1"/>
</dbReference>
<proteinExistence type="predicted"/>
<protein>
    <recommendedName>
        <fullName evidence="1">F-box domain-containing protein</fullName>
    </recommendedName>
</protein>
<comment type="caution">
    <text evidence="2">The sequence shown here is derived from an EMBL/GenBank/DDBJ whole genome shotgun (WGS) entry which is preliminary data.</text>
</comment>
<dbReference type="PROSITE" id="PS50181">
    <property type="entry name" value="FBOX"/>
    <property type="match status" value="1"/>
</dbReference>
<evidence type="ECO:0000313" key="3">
    <source>
        <dbReference type="Proteomes" id="UP001432322"/>
    </source>
</evidence>
<dbReference type="Proteomes" id="UP001432322">
    <property type="component" value="Unassembled WGS sequence"/>
</dbReference>
<evidence type="ECO:0000259" key="1">
    <source>
        <dbReference type="PROSITE" id="PS50181"/>
    </source>
</evidence>